<dbReference type="EMBL" id="MU276100">
    <property type="protein sequence ID" value="KAI0041811.1"/>
    <property type="molecule type" value="Genomic_DNA"/>
</dbReference>
<comment type="caution">
    <text evidence="1">The sequence shown here is derived from an EMBL/GenBank/DDBJ whole genome shotgun (WGS) entry which is preliminary data.</text>
</comment>
<sequence length="838" mass="90977">MEHTYPPRSSPAPIVPRAQPPISSFPNQPTPSPTSRMDPNLPWIFMPPFATLVHAEISSHDPFLPGATHWTAACCPDKLLRTGDHVTLIPSDTAPAISAKIRGVRAIERLAIEFWIVPLAEEDLGRHLLTVPYEWTVPDWRVRLYRWLAAPSLPPNFPPRAKSYASRVPCEGNCLHIRFNPTMRRKIPAEERVAASTALDEVGSVATTIKVEPDHLECSESLPTVCVRQDPANCPHTSDFRSPPANQVDIMPAGSKEAPVKASAAARKLAAAGPHAASAPVRQTRGMTADARALSPTPAARNGRSSRSRRTTEVANAAAGPSRDRTPVLNAHAHAGPSLASITLDPFGGEDYTGPGNPYALQAVGGDRFSFWGANDRSPSPATVEETLASVVDAPWSPIPYPLDLPPRPPLAAHYQEEPEATTDEPAAARAQSPLSPAPASPSPNKENLPPLEHLPGRLSPEPPLLPAPLLSQHDTPQYVKPPSAEEKKRTMGRILYDGARMPQVEAALNPPAFTVGTFPPIHFAHHAVAFEDTSRPQVTEWLDIETAKLIVRPFEPPARSPTEQAPVAIKLAQLLTAITGLPSIEVSVPIRSSLAIKAGRHPKGYLAHGLTPDAAQLVLARGVWSSRELTFHAIPFEARLPSLLFRLAGLTTRDPAIVRRIVRFTWTQAPIQEFFAALVDSTKTDVRPLTDAHIEHVVSSMRATRVDFKQPGGISTPLYAITIDSSQIPEDVYWYAIINRLKSLRYETSMYGTGVFEPLSLCLLCHGVDHPRGLCPFPDIPGWNGGGQRPPQFSSAPPRHRAPANPADDARAEAAQSANAARSRDRFPGDRFPAFQN</sequence>
<keyword evidence="2" id="KW-1185">Reference proteome</keyword>
<gene>
    <name evidence="1" type="ORF">FA95DRAFT_1576134</name>
</gene>
<dbReference type="Proteomes" id="UP000814033">
    <property type="component" value="Unassembled WGS sequence"/>
</dbReference>
<organism evidence="1 2">
    <name type="scientific">Auriscalpium vulgare</name>
    <dbReference type="NCBI Taxonomy" id="40419"/>
    <lineage>
        <taxon>Eukaryota</taxon>
        <taxon>Fungi</taxon>
        <taxon>Dikarya</taxon>
        <taxon>Basidiomycota</taxon>
        <taxon>Agaricomycotina</taxon>
        <taxon>Agaricomycetes</taxon>
        <taxon>Russulales</taxon>
        <taxon>Auriscalpiaceae</taxon>
        <taxon>Auriscalpium</taxon>
    </lineage>
</organism>
<protein>
    <submittedName>
        <fullName evidence="1">Uncharacterized protein</fullName>
    </submittedName>
</protein>
<proteinExistence type="predicted"/>
<evidence type="ECO:0000313" key="1">
    <source>
        <dbReference type="EMBL" id="KAI0041811.1"/>
    </source>
</evidence>
<reference evidence="1" key="1">
    <citation type="submission" date="2021-02" db="EMBL/GenBank/DDBJ databases">
        <authorList>
            <consortium name="DOE Joint Genome Institute"/>
            <person name="Ahrendt S."/>
            <person name="Looney B.P."/>
            <person name="Miyauchi S."/>
            <person name="Morin E."/>
            <person name="Drula E."/>
            <person name="Courty P.E."/>
            <person name="Chicoki N."/>
            <person name="Fauchery L."/>
            <person name="Kohler A."/>
            <person name="Kuo A."/>
            <person name="Labutti K."/>
            <person name="Pangilinan J."/>
            <person name="Lipzen A."/>
            <person name="Riley R."/>
            <person name="Andreopoulos W."/>
            <person name="He G."/>
            <person name="Johnson J."/>
            <person name="Barry K.W."/>
            <person name="Grigoriev I.V."/>
            <person name="Nagy L."/>
            <person name="Hibbett D."/>
            <person name="Henrissat B."/>
            <person name="Matheny P.B."/>
            <person name="Labbe J."/>
            <person name="Martin F."/>
        </authorList>
    </citation>
    <scope>NUCLEOTIDE SEQUENCE</scope>
    <source>
        <strain evidence="1">FP105234-sp</strain>
    </source>
</reference>
<accession>A0ACB8RDQ9</accession>
<evidence type="ECO:0000313" key="2">
    <source>
        <dbReference type="Proteomes" id="UP000814033"/>
    </source>
</evidence>
<reference evidence="1" key="2">
    <citation type="journal article" date="2022" name="New Phytol.">
        <title>Evolutionary transition to the ectomycorrhizal habit in the genomes of a hyperdiverse lineage of mushroom-forming fungi.</title>
        <authorList>
            <person name="Looney B."/>
            <person name="Miyauchi S."/>
            <person name="Morin E."/>
            <person name="Drula E."/>
            <person name="Courty P.E."/>
            <person name="Kohler A."/>
            <person name="Kuo A."/>
            <person name="LaButti K."/>
            <person name="Pangilinan J."/>
            <person name="Lipzen A."/>
            <person name="Riley R."/>
            <person name="Andreopoulos W."/>
            <person name="He G."/>
            <person name="Johnson J."/>
            <person name="Nolan M."/>
            <person name="Tritt A."/>
            <person name="Barry K.W."/>
            <person name="Grigoriev I.V."/>
            <person name="Nagy L.G."/>
            <person name="Hibbett D."/>
            <person name="Henrissat B."/>
            <person name="Matheny P.B."/>
            <person name="Labbe J."/>
            <person name="Martin F.M."/>
        </authorList>
    </citation>
    <scope>NUCLEOTIDE SEQUENCE</scope>
    <source>
        <strain evidence="1">FP105234-sp</strain>
    </source>
</reference>
<name>A0ACB8RDQ9_9AGAM</name>